<feature type="transmembrane region" description="Helical" evidence="11">
    <location>
        <begin position="178"/>
        <end position="197"/>
    </location>
</feature>
<evidence type="ECO:0000256" key="9">
    <source>
        <dbReference type="ARBA" id="ARBA00023136"/>
    </source>
</evidence>
<proteinExistence type="inferred from homology"/>
<dbReference type="PANTHER" id="PTHR42823:SF3">
    <property type="entry name" value="ATP SYNTHASE SUBUNIT A, CHLOROPLASTIC"/>
    <property type="match status" value="1"/>
</dbReference>
<evidence type="ECO:0000256" key="7">
    <source>
        <dbReference type="ARBA" id="ARBA00022989"/>
    </source>
</evidence>
<dbReference type="InterPro" id="IPR045082">
    <property type="entry name" value="ATP_syn_F0_a_bact/chloroplast"/>
</dbReference>
<evidence type="ECO:0000256" key="4">
    <source>
        <dbReference type="ARBA" id="ARBA00022547"/>
    </source>
</evidence>
<dbReference type="CDD" id="cd00310">
    <property type="entry name" value="ATP-synt_Fo_a_6"/>
    <property type="match status" value="1"/>
</dbReference>
<evidence type="ECO:0000256" key="1">
    <source>
        <dbReference type="ARBA" id="ARBA00004141"/>
    </source>
</evidence>
<evidence type="ECO:0000256" key="5">
    <source>
        <dbReference type="ARBA" id="ARBA00022692"/>
    </source>
</evidence>
<evidence type="ECO:0000256" key="12">
    <source>
        <dbReference type="RuleBase" id="RU000483"/>
    </source>
</evidence>
<comment type="subcellular location">
    <subcellularLocation>
        <location evidence="11 12">Cell membrane</location>
        <topology evidence="11 12">Multi-pass membrane protein</topology>
    </subcellularLocation>
    <subcellularLocation>
        <location evidence="1">Membrane</location>
        <topology evidence="1">Multi-pass membrane protein</topology>
    </subcellularLocation>
</comment>
<keyword evidence="3 11" id="KW-0813">Transport</keyword>
<keyword evidence="4 11" id="KW-0138">CF(0)</keyword>
<evidence type="ECO:0000256" key="8">
    <source>
        <dbReference type="ARBA" id="ARBA00023065"/>
    </source>
</evidence>
<dbReference type="GO" id="GO:0042777">
    <property type="term" value="P:proton motive force-driven plasma membrane ATP synthesis"/>
    <property type="evidence" value="ECO:0007669"/>
    <property type="project" value="TreeGrafter"/>
</dbReference>
<accession>A0A0R2CLI2</accession>
<comment type="similarity">
    <text evidence="2 11 12">Belongs to the ATPase A chain family.</text>
</comment>
<dbReference type="PATRIC" id="fig|1423745.4.peg.78"/>
<reference evidence="13 14" key="1">
    <citation type="journal article" date="2015" name="Genome Announc.">
        <title>Expanding the biotechnology potential of lactobacilli through comparative genomics of 213 strains and associated genera.</title>
        <authorList>
            <person name="Sun Z."/>
            <person name="Harris H.M."/>
            <person name="McCann A."/>
            <person name="Guo C."/>
            <person name="Argimon S."/>
            <person name="Zhang W."/>
            <person name="Yang X."/>
            <person name="Jeffery I.B."/>
            <person name="Cooney J.C."/>
            <person name="Kagawa T.F."/>
            <person name="Liu W."/>
            <person name="Song Y."/>
            <person name="Salvetti E."/>
            <person name="Wrobel A."/>
            <person name="Rasinkangas P."/>
            <person name="Parkhill J."/>
            <person name="Rea M.C."/>
            <person name="O'Sullivan O."/>
            <person name="Ritari J."/>
            <person name="Douillard F.P."/>
            <person name="Paul Ross R."/>
            <person name="Yang R."/>
            <person name="Briner A.E."/>
            <person name="Felis G.E."/>
            <person name="de Vos W.M."/>
            <person name="Barrangou R."/>
            <person name="Klaenhammer T.R."/>
            <person name="Caufield P.W."/>
            <person name="Cui Y."/>
            <person name="Zhang H."/>
            <person name="O'Toole P.W."/>
        </authorList>
    </citation>
    <scope>NUCLEOTIDE SEQUENCE [LARGE SCALE GENOMIC DNA]</scope>
    <source>
        <strain evidence="13 14">DSM 22689</strain>
    </source>
</reference>
<keyword evidence="8 11" id="KW-0406">Ion transport</keyword>
<dbReference type="SUPFAM" id="SSF81336">
    <property type="entry name" value="F1F0 ATP synthase subunit A"/>
    <property type="match status" value="1"/>
</dbReference>
<feature type="transmembrane region" description="Helical" evidence="11">
    <location>
        <begin position="109"/>
        <end position="128"/>
    </location>
</feature>
<dbReference type="NCBIfam" id="NF004479">
    <property type="entry name" value="PRK05815.1-4"/>
    <property type="match status" value="1"/>
</dbReference>
<name>A0A0R2CLI2_9LACO</name>
<dbReference type="GO" id="GO:0046933">
    <property type="term" value="F:proton-transporting ATP synthase activity, rotational mechanism"/>
    <property type="evidence" value="ECO:0007669"/>
    <property type="project" value="UniProtKB-UniRule"/>
</dbReference>
<dbReference type="Pfam" id="PF00119">
    <property type="entry name" value="ATP-synt_A"/>
    <property type="match status" value="1"/>
</dbReference>
<dbReference type="GO" id="GO:0005886">
    <property type="term" value="C:plasma membrane"/>
    <property type="evidence" value="ECO:0007669"/>
    <property type="project" value="UniProtKB-SubCell"/>
</dbReference>
<dbReference type="HAMAP" id="MF_01393">
    <property type="entry name" value="ATP_synth_a_bact"/>
    <property type="match status" value="1"/>
</dbReference>
<keyword evidence="9 11" id="KW-0472">Membrane</keyword>
<evidence type="ECO:0000256" key="10">
    <source>
        <dbReference type="ARBA" id="ARBA00023310"/>
    </source>
</evidence>
<evidence type="ECO:0000256" key="2">
    <source>
        <dbReference type="ARBA" id="ARBA00006810"/>
    </source>
</evidence>
<sequence length="236" mass="25756">MEATRTFQFLGLTFNVGNMISGVIVAAIVLGLVFICSRHLQMKPSGKQNLLEAMVDFTNGIVKSTLPSGSTRSYGLWAFTLFYFILISNLLGLFLHIEIGGVVYVKSPTADPIVAMSFALMSLLLAQYSSVKKLGYKGHFATYMQPISFLLPVNLMEELTNFLTLGIRVYGNIFAGELLAGLIAKLAFSGGILTFAVSVPLELAWQGFSVFIGCIQAYVFVTLSCVYVSQKLSIEE</sequence>
<organism evidence="13 14">
    <name type="scientific">Fructilactobacillus florum DSM 22689 = JCM 16035</name>
    <dbReference type="NCBI Taxonomy" id="1423745"/>
    <lineage>
        <taxon>Bacteria</taxon>
        <taxon>Bacillati</taxon>
        <taxon>Bacillota</taxon>
        <taxon>Bacilli</taxon>
        <taxon>Lactobacillales</taxon>
        <taxon>Lactobacillaceae</taxon>
        <taxon>Fructilactobacillus</taxon>
    </lineage>
</organism>
<keyword evidence="10 11" id="KW-0066">ATP synthesis</keyword>
<keyword evidence="11" id="KW-1003">Cell membrane</keyword>
<dbReference type="InterPro" id="IPR000568">
    <property type="entry name" value="ATP_synth_F0_asu"/>
</dbReference>
<comment type="caution">
    <text evidence="13">The sequence shown here is derived from an EMBL/GenBank/DDBJ whole genome shotgun (WGS) entry which is preliminary data.</text>
</comment>
<dbReference type="EMBL" id="AYZI01000001">
    <property type="protein sequence ID" value="KRM92462.1"/>
    <property type="molecule type" value="Genomic_DNA"/>
</dbReference>
<dbReference type="AlphaFoldDB" id="A0A0R2CLI2"/>
<dbReference type="STRING" id="1423745.GCA_001311215_00572"/>
<gene>
    <name evidence="11" type="primary">atpB</name>
    <name evidence="13" type="ORF">FC87_GL000074</name>
</gene>
<dbReference type="PANTHER" id="PTHR42823">
    <property type="entry name" value="ATP SYNTHASE SUBUNIT A, CHLOROPLASTIC"/>
    <property type="match status" value="1"/>
</dbReference>
<feature type="transmembrane region" description="Helical" evidence="11">
    <location>
        <begin position="12"/>
        <end position="35"/>
    </location>
</feature>
<evidence type="ECO:0000256" key="6">
    <source>
        <dbReference type="ARBA" id="ARBA00022781"/>
    </source>
</evidence>
<keyword evidence="5 11" id="KW-0812">Transmembrane</keyword>
<evidence type="ECO:0000313" key="14">
    <source>
        <dbReference type="Proteomes" id="UP000051586"/>
    </source>
</evidence>
<dbReference type="NCBIfam" id="TIGR01131">
    <property type="entry name" value="ATP_synt_6_or_A"/>
    <property type="match status" value="1"/>
</dbReference>
<protein>
    <recommendedName>
        <fullName evidence="11 12">ATP synthase subunit a</fullName>
    </recommendedName>
    <alternativeName>
        <fullName evidence="11">ATP synthase F0 sector subunit a</fullName>
    </alternativeName>
    <alternativeName>
        <fullName evidence="11">F-ATPase subunit 6</fullName>
    </alternativeName>
</protein>
<keyword evidence="7 11" id="KW-1133">Transmembrane helix</keyword>
<dbReference type="Proteomes" id="UP000051586">
    <property type="component" value="Unassembled WGS sequence"/>
</dbReference>
<comment type="function">
    <text evidence="11 12">Key component of the proton channel; it plays a direct role in the translocation of protons across the membrane.</text>
</comment>
<keyword evidence="6 11" id="KW-0375">Hydrogen ion transport</keyword>
<dbReference type="RefSeq" id="WP_082619185.1">
    <property type="nucleotide sequence ID" value="NZ_AYZI01000001.1"/>
</dbReference>
<dbReference type="InterPro" id="IPR035908">
    <property type="entry name" value="F0_ATP_A_sf"/>
</dbReference>
<dbReference type="Gene3D" id="1.20.120.220">
    <property type="entry name" value="ATP synthase, F0 complex, subunit A"/>
    <property type="match status" value="1"/>
</dbReference>
<evidence type="ECO:0000313" key="13">
    <source>
        <dbReference type="EMBL" id="KRM92462.1"/>
    </source>
</evidence>
<evidence type="ECO:0000256" key="11">
    <source>
        <dbReference type="HAMAP-Rule" id="MF_01393"/>
    </source>
</evidence>
<dbReference type="GO" id="GO:0045259">
    <property type="term" value="C:proton-transporting ATP synthase complex"/>
    <property type="evidence" value="ECO:0007669"/>
    <property type="project" value="UniProtKB-KW"/>
</dbReference>
<evidence type="ECO:0000256" key="3">
    <source>
        <dbReference type="ARBA" id="ARBA00022448"/>
    </source>
</evidence>
<feature type="transmembrane region" description="Helical" evidence="11">
    <location>
        <begin position="74"/>
        <end position="97"/>
    </location>
</feature>
<dbReference type="PRINTS" id="PR00123">
    <property type="entry name" value="ATPASEA"/>
</dbReference>
<feature type="transmembrane region" description="Helical" evidence="11">
    <location>
        <begin position="203"/>
        <end position="228"/>
    </location>
</feature>